<dbReference type="HOGENOM" id="CLU_2710174_0_0_1"/>
<dbReference type="RefSeq" id="XP_001450249.1">
    <property type="nucleotide sequence ID" value="XM_001450212.1"/>
</dbReference>
<accession>A0DII5</accession>
<name>A0DII5_PARTE</name>
<sequence length="73" mass="8634">MGESMATLIRNVIDRKFITDQQGIDAKFGKNSFKKNKMCSQKNKRPQIQQTELLSRRISRNEIKPDYQYIELI</sequence>
<dbReference type="GeneID" id="5036034"/>
<gene>
    <name evidence="1" type="ORF">GSPATT00039516001</name>
</gene>
<evidence type="ECO:0000313" key="1">
    <source>
        <dbReference type="EMBL" id="CAK82852.1"/>
    </source>
</evidence>
<keyword evidence="2" id="KW-1185">Reference proteome</keyword>
<dbReference type="InParanoid" id="A0DII5"/>
<protein>
    <submittedName>
        <fullName evidence="1">Uncharacterized protein</fullName>
    </submittedName>
</protein>
<dbReference type="EMBL" id="CT868448">
    <property type="protein sequence ID" value="CAK82852.1"/>
    <property type="molecule type" value="Genomic_DNA"/>
</dbReference>
<dbReference type="AlphaFoldDB" id="A0DII5"/>
<dbReference type="Proteomes" id="UP000000600">
    <property type="component" value="Unassembled WGS sequence"/>
</dbReference>
<organism evidence="1 2">
    <name type="scientific">Paramecium tetraurelia</name>
    <dbReference type="NCBI Taxonomy" id="5888"/>
    <lineage>
        <taxon>Eukaryota</taxon>
        <taxon>Sar</taxon>
        <taxon>Alveolata</taxon>
        <taxon>Ciliophora</taxon>
        <taxon>Intramacronucleata</taxon>
        <taxon>Oligohymenophorea</taxon>
        <taxon>Peniculida</taxon>
        <taxon>Parameciidae</taxon>
        <taxon>Paramecium</taxon>
    </lineage>
</organism>
<evidence type="ECO:0000313" key="2">
    <source>
        <dbReference type="Proteomes" id="UP000000600"/>
    </source>
</evidence>
<proteinExistence type="predicted"/>
<reference evidence="1 2" key="1">
    <citation type="journal article" date="2006" name="Nature">
        <title>Global trends of whole-genome duplications revealed by the ciliate Paramecium tetraurelia.</title>
        <authorList>
            <consortium name="Genoscope"/>
            <person name="Aury J.-M."/>
            <person name="Jaillon O."/>
            <person name="Duret L."/>
            <person name="Noel B."/>
            <person name="Jubin C."/>
            <person name="Porcel B.M."/>
            <person name="Segurens B."/>
            <person name="Daubin V."/>
            <person name="Anthouard V."/>
            <person name="Aiach N."/>
            <person name="Arnaiz O."/>
            <person name="Billaut A."/>
            <person name="Beisson J."/>
            <person name="Blanc I."/>
            <person name="Bouhouche K."/>
            <person name="Camara F."/>
            <person name="Duharcourt S."/>
            <person name="Guigo R."/>
            <person name="Gogendeau D."/>
            <person name="Katinka M."/>
            <person name="Keller A.-M."/>
            <person name="Kissmehl R."/>
            <person name="Klotz C."/>
            <person name="Koll F."/>
            <person name="Le Moue A."/>
            <person name="Lepere C."/>
            <person name="Malinsky S."/>
            <person name="Nowacki M."/>
            <person name="Nowak J.K."/>
            <person name="Plattner H."/>
            <person name="Poulain J."/>
            <person name="Ruiz F."/>
            <person name="Serrano V."/>
            <person name="Zagulski M."/>
            <person name="Dessen P."/>
            <person name="Betermier M."/>
            <person name="Weissenbach J."/>
            <person name="Scarpelli C."/>
            <person name="Schachter V."/>
            <person name="Sperling L."/>
            <person name="Meyer E."/>
            <person name="Cohen J."/>
            <person name="Wincker P."/>
        </authorList>
    </citation>
    <scope>NUCLEOTIDE SEQUENCE [LARGE SCALE GENOMIC DNA]</scope>
    <source>
        <strain evidence="1 2">Stock d4-2</strain>
    </source>
</reference>
<dbReference type="KEGG" id="ptm:GSPATT00039516001"/>